<keyword evidence="2" id="KW-1185">Reference proteome</keyword>
<accession>A0A182NWA5</accession>
<evidence type="ECO:0000313" key="2">
    <source>
        <dbReference type="Proteomes" id="UP000075884"/>
    </source>
</evidence>
<reference evidence="2" key="1">
    <citation type="submission" date="2013-03" db="EMBL/GenBank/DDBJ databases">
        <title>The Genome Sequence of Anopheles dirus WRAIR2.</title>
        <authorList>
            <consortium name="The Broad Institute Genomics Platform"/>
            <person name="Neafsey D.E."/>
            <person name="Walton C."/>
            <person name="Walker B."/>
            <person name="Young S.K."/>
            <person name="Zeng Q."/>
            <person name="Gargeya S."/>
            <person name="Fitzgerald M."/>
            <person name="Haas B."/>
            <person name="Abouelleil A."/>
            <person name="Allen A.W."/>
            <person name="Alvarado L."/>
            <person name="Arachchi H.M."/>
            <person name="Berlin A.M."/>
            <person name="Chapman S.B."/>
            <person name="Gainer-Dewar J."/>
            <person name="Goldberg J."/>
            <person name="Griggs A."/>
            <person name="Gujja S."/>
            <person name="Hansen M."/>
            <person name="Howarth C."/>
            <person name="Imamovic A."/>
            <person name="Ireland A."/>
            <person name="Larimer J."/>
            <person name="McCowan C."/>
            <person name="Murphy C."/>
            <person name="Pearson M."/>
            <person name="Poon T.W."/>
            <person name="Priest M."/>
            <person name="Roberts A."/>
            <person name="Saif S."/>
            <person name="Shea T."/>
            <person name="Sisk P."/>
            <person name="Sykes S."/>
            <person name="Wortman J."/>
            <person name="Nusbaum C."/>
            <person name="Birren B."/>
        </authorList>
    </citation>
    <scope>NUCLEOTIDE SEQUENCE [LARGE SCALE GENOMIC DNA]</scope>
    <source>
        <strain evidence="2">WRAIR2</strain>
    </source>
</reference>
<reference evidence="1" key="2">
    <citation type="submission" date="2020-05" db="UniProtKB">
        <authorList>
            <consortium name="EnsemblMetazoa"/>
        </authorList>
    </citation>
    <scope>IDENTIFICATION</scope>
    <source>
        <strain evidence="1">WRAIR2</strain>
    </source>
</reference>
<sequence length="221" mass="24476">MVAAFIPSQRLNTREQESPTYGASVLVDSVSLLSTPPFLPSFHSASGTRSPSVNDRLLGQVDQQRLQPLLDRLLIVERTAEQDALELLVGVDRARVDVGVDGRVGGAASVQILLALLARYHRIGTRDDQIDQAVHVMQRVLLGLVTHGTHIQLDRPQPAAYSLHVAIDLVTLVIVQSGEVLVVFEQVDRHGEKVLLVAQHHRFLAQRFYLRVQLVQDIDEP</sequence>
<dbReference type="VEuPathDB" id="VectorBase:ADIR014185"/>
<dbReference type="AlphaFoldDB" id="A0A182NWA5"/>
<evidence type="ECO:0000313" key="1">
    <source>
        <dbReference type="EnsemblMetazoa" id="ADIR014185-PA"/>
    </source>
</evidence>
<name>A0A182NWA5_9DIPT</name>
<dbReference type="Proteomes" id="UP000075884">
    <property type="component" value="Unassembled WGS sequence"/>
</dbReference>
<dbReference type="EnsemblMetazoa" id="ADIR014185-RA">
    <property type="protein sequence ID" value="ADIR014185-PA"/>
    <property type="gene ID" value="ADIR014185"/>
</dbReference>
<organism evidence="1 2">
    <name type="scientific">Anopheles dirus</name>
    <dbReference type="NCBI Taxonomy" id="7168"/>
    <lineage>
        <taxon>Eukaryota</taxon>
        <taxon>Metazoa</taxon>
        <taxon>Ecdysozoa</taxon>
        <taxon>Arthropoda</taxon>
        <taxon>Hexapoda</taxon>
        <taxon>Insecta</taxon>
        <taxon>Pterygota</taxon>
        <taxon>Neoptera</taxon>
        <taxon>Endopterygota</taxon>
        <taxon>Diptera</taxon>
        <taxon>Nematocera</taxon>
        <taxon>Culicoidea</taxon>
        <taxon>Culicidae</taxon>
        <taxon>Anophelinae</taxon>
        <taxon>Anopheles</taxon>
    </lineage>
</organism>
<protein>
    <submittedName>
        <fullName evidence="1">Uncharacterized protein</fullName>
    </submittedName>
</protein>
<proteinExistence type="predicted"/>